<keyword evidence="1" id="KW-0255">Endonuclease</keyword>
<dbReference type="GO" id="GO:0004519">
    <property type="term" value="F:endonuclease activity"/>
    <property type="evidence" value="ECO:0007669"/>
    <property type="project" value="UniProtKB-KW"/>
</dbReference>
<protein>
    <submittedName>
        <fullName evidence="1">Putative endonuclease</fullName>
    </submittedName>
</protein>
<evidence type="ECO:0000313" key="1">
    <source>
        <dbReference type="EMBL" id="ATE85589.1"/>
    </source>
</evidence>
<dbReference type="EMBL" id="MF158037">
    <property type="protein sequence ID" value="ATE85589.1"/>
    <property type="molecule type" value="Genomic_DNA"/>
</dbReference>
<keyword evidence="1" id="KW-0378">Hydrolase</keyword>
<accession>A0A291AX43</accession>
<sequence>MAKTPEGEIVEYIKKQLKARGCLIRKIGYEMRRGCPDLLVLAPQYFIHSSESSDGCPFYRESCVIFVEVKKSEDTQPEEHQLREHARMRAVGADVRVIGSKRQVDALVKELFPCD</sequence>
<organism evidence="1 2">
    <name type="scientific">Salmonella phage St162</name>
    <dbReference type="NCBI Taxonomy" id="2024312"/>
    <lineage>
        <taxon>Viruses</taxon>
        <taxon>Duplodnaviria</taxon>
        <taxon>Heunggongvirae</taxon>
        <taxon>Uroviricota</taxon>
        <taxon>Caudoviricetes</taxon>
        <taxon>Sarkviridae</taxon>
        <taxon>Guernseyvirinae</taxon>
        <taxon>Cornellvirus</taxon>
        <taxon>Cornellvirus St162</taxon>
    </lineage>
</organism>
<keyword evidence="1" id="KW-0540">Nuclease</keyword>
<dbReference type="GO" id="GO:0003676">
    <property type="term" value="F:nucleic acid binding"/>
    <property type="evidence" value="ECO:0007669"/>
    <property type="project" value="InterPro"/>
</dbReference>
<gene>
    <name evidence="1" type="ORF">St162_gp4</name>
</gene>
<dbReference type="InterPro" id="IPR011856">
    <property type="entry name" value="tRNA_endonuc-like_dom_sf"/>
</dbReference>
<dbReference type="CDD" id="cd22365">
    <property type="entry name" value="VRR-NUC-like"/>
    <property type="match status" value="1"/>
</dbReference>
<evidence type="ECO:0000313" key="2">
    <source>
        <dbReference type="Proteomes" id="UP000221254"/>
    </source>
</evidence>
<keyword evidence="2" id="KW-1185">Reference proteome</keyword>
<dbReference type="Gene3D" id="3.40.1350.10">
    <property type="match status" value="1"/>
</dbReference>
<name>A0A291AX43_9CAUD</name>
<proteinExistence type="predicted"/>
<reference evidence="1 2" key="1">
    <citation type="submission" date="2017-05" db="EMBL/GenBank/DDBJ databases">
        <title>The isolation and characterization of 16 novel Shigella-infecting phages from the environment.</title>
        <authorList>
            <person name="Doore S.M."/>
            <person name="Schrad J.R."/>
            <person name="Dover J.A."/>
            <person name="Parent K.N."/>
        </authorList>
    </citation>
    <scope>NUCLEOTIDE SEQUENCE [LARGE SCALE GENOMIC DNA]</scope>
</reference>
<dbReference type="Proteomes" id="UP000221254">
    <property type="component" value="Segment"/>
</dbReference>